<evidence type="ECO:0000256" key="1">
    <source>
        <dbReference type="SAM" id="SignalP"/>
    </source>
</evidence>
<keyword evidence="3" id="KW-1185">Reference proteome</keyword>
<dbReference type="Gene3D" id="3.30.70.2970">
    <property type="entry name" value="Protein of unknown function (DUF541), domain 2"/>
    <property type="match status" value="1"/>
</dbReference>
<gene>
    <name evidence="2" type="ORF">GCM10010991_16980</name>
</gene>
<dbReference type="Pfam" id="PF04402">
    <property type="entry name" value="SIMPL"/>
    <property type="match status" value="1"/>
</dbReference>
<accession>A0A918DD44</accession>
<name>A0A918DD44_9RHOB</name>
<dbReference type="PANTHER" id="PTHR34387:SF1">
    <property type="entry name" value="PERIPLASMIC IMMUNOGENIC PROTEIN"/>
    <property type="match status" value="1"/>
</dbReference>
<evidence type="ECO:0000313" key="3">
    <source>
        <dbReference type="Proteomes" id="UP000598196"/>
    </source>
</evidence>
<proteinExistence type="predicted"/>
<protein>
    <recommendedName>
        <fullName evidence="4">26 kDa periplasmic immunogenic protein</fullName>
    </recommendedName>
</protein>
<evidence type="ECO:0000313" key="2">
    <source>
        <dbReference type="EMBL" id="GGO31233.1"/>
    </source>
</evidence>
<evidence type="ECO:0008006" key="4">
    <source>
        <dbReference type="Google" id="ProtNLM"/>
    </source>
</evidence>
<dbReference type="AlphaFoldDB" id="A0A918DD44"/>
<organism evidence="2 3">
    <name type="scientific">Gemmobacter aquaticus</name>
    <dbReference type="NCBI Taxonomy" id="490185"/>
    <lineage>
        <taxon>Bacteria</taxon>
        <taxon>Pseudomonadati</taxon>
        <taxon>Pseudomonadota</taxon>
        <taxon>Alphaproteobacteria</taxon>
        <taxon>Rhodobacterales</taxon>
        <taxon>Paracoccaceae</taxon>
        <taxon>Gemmobacter</taxon>
    </lineage>
</organism>
<keyword evidence="1" id="KW-0732">Signal</keyword>
<sequence>MQALGKSTVAGMLKGAAVALALSMPLSAAVAQEGAVMAEAMVITVTGEGRVDQAPDMATVSLGVTTEGATAAEALGANSAEIAKVLERLGSAGIEQRDVQTTGLSVNPNWQHNSSGEAPKISGFIANNGVTVRVRALDGLGSVLDAAVQDGANQLNGVEFGLQEPRPAQDEARRRAVADARARAELLAEAAGVKLGAIRSISETMGAPMPMPAFRMAAEAVAGAPVPVAAGEVATTANVTIVWEIAQ</sequence>
<dbReference type="PANTHER" id="PTHR34387">
    <property type="entry name" value="SLR1258 PROTEIN"/>
    <property type="match status" value="1"/>
</dbReference>
<feature type="signal peptide" evidence="1">
    <location>
        <begin position="1"/>
        <end position="28"/>
    </location>
</feature>
<dbReference type="Proteomes" id="UP000598196">
    <property type="component" value="Unassembled WGS sequence"/>
</dbReference>
<feature type="chain" id="PRO_5036742372" description="26 kDa periplasmic immunogenic protein" evidence="1">
    <location>
        <begin position="29"/>
        <end position="247"/>
    </location>
</feature>
<dbReference type="Gene3D" id="3.30.110.170">
    <property type="entry name" value="Protein of unknown function (DUF541), domain 1"/>
    <property type="match status" value="1"/>
</dbReference>
<dbReference type="GO" id="GO:0006974">
    <property type="term" value="P:DNA damage response"/>
    <property type="evidence" value="ECO:0007669"/>
    <property type="project" value="TreeGrafter"/>
</dbReference>
<dbReference type="RefSeq" id="WP_373289012.1">
    <property type="nucleotide sequence ID" value="NZ_BMLP01000002.1"/>
</dbReference>
<dbReference type="EMBL" id="BMLP01000002">
    <property type="protein sequence ID" value="GGO31233.1"/>
    <property type="molecule type" value="Genomic_DNA"/>
</dbReference>
<dbReference type="InterPro" id="IPR052022">
    <property type="entry name" value="26kDa_periplasmic_antigen"/>
</dbReference>
<comment type="caution">
    <text evidence="2">The sequence shown here is derived from an EMBL/GenBank/DDBJ whole genome shotgun (WGS) entry which is preliminary data.</text>
</comment>
<dbReference type="InterPro" id="IPR007497">
    <property type="entry name" value="SIMPL/DUF541"/>
</dbReference>
<reference evidence="2 3" key="1">
    <citation type="journal article" date="2014" name="Int. J. Syst. Evol. Microbiol.">
        <title>Complete genome sequence of Corynebacterium casei LMG S-19264T (=DSM 44701T), isolated from a smear-ripened cheese.</title>
        <authorList>
            <consortium name="US DOE Joint Genome Institute (JGI-PGF)"/>
            <person name="Walter F."/>
            <person name="Albersmeier A."/>
            <person name="Kalinowski J."/>
            <person name="Ruckert C."/>
        </authorList>
    </citation>
    <scope>NUCLEOTIDE SEQUENCE [LARGE SCALE GENOMIC DNA]</scope>
    <source>
        <strain evidence="2 3">CGMCC 1.7029</strain>
    </source>
</reference>